<dbReference type="RefSeq" id="WP_234564773.1">
    <property type="nucleotide sequence ID" value="NZ_JAJTTD010000024.1"/>
</dbReference>
<dbReference type="InterPro" id="IPR036465">
    <property type="entry name" value="vWFA_dom_sf"/>
</dbReference>
<dbReference type="Gene3D" id="3.40.50.410">
    <property type="entry name" value="von Willebrand factor, type A domain"/>
    <property type="match status" value="1"/>
</dbReference>
<sequence>MIIMMLSSLAIHSQILKERRVYYLDCSYSMKQPNGIWDEVKENLKNAIEKVTDETTELVVVPFAFDKNHHASLPAFSSLATSKGKDFLKNKINSLSVNKNSMTYHSDPLMDFYKNRVNSSRVTYMFFMTDGQNEEKTRQFQILLRQWGARYANKNVYGFYVMLNKAAYNLEIDRIIDSQSHLWKVKTADVNINMIRLQSYAIFNARNDKYLELPIWGDVKERHFVVSFPTNSPYYVKESKFVNGKLRVYISFRGNVHSLPYSKCFSLAVKLKGGRTFDFLVTESIPVKCESKPERSLKVSVK</sequence>
<reference evidence="2" key="1">
    <citation type="submission" date="2022-07" db="EMBL/GenBank/DDBJ databases">
        <title>Prevotella copri.</title>
        <authorList>
            <person name="Yang C."/>
        </authorList>
    </citation>
    <scope>NUCLEOTIDE SEQUENCE</scope>
    <source>
        <strain evidence="2">HF1805</strain>
        <strain evidence="1">HF88</strain>
    </source>
</reference>
<dbReference type="Proteomes" id="UP001205506">
    <property type="component" value="Unassembled WGS sequence"/>
</dbReference>
<gene>
    <name evidence="2" type="ORF">NNC68_03200</name>
    <name evidence="1" type="ORF">NND11_14090</name>
</gene>
<dbReference type="SUPFAM" id="SSF53300">
    <property type="entry name" value="vWA-like"/>
    <property type="match status" value="1"/>
</dbReference>
<proteinExistence type="predicted"/>
<evidence type="ECO:0000313" key="1">
    <source>
        <dbReference type="EMBL" id="MCP9502655.1"/>
    </source>
</evidence>
<name>A0AAP2TNG0_9BACT</name>
<comment type="caution">
    <text evidence="2">The sequence shown here is derived from an EMBL/GenBank/DDBJ whole genome shotgun (WGS) entry which is preliminary data.</text>
</comment>
<dbReference type="Proteomes" id="UP001206014">
    <property type="component" value="Unassembled WGS sequence"/>
</dbReference>
<evidence type="ECO:0000313" key="2">
    <source>
        <dbReference type="EMBL" id="MCP9548485.1"/>
    </source>
</evidence>
<evidence type="ECO:0000313" key="3">
    <source>
        <dbReference type="Proteomes" id="UP001205506"/>
    </source>
</evidence>
<dbReference type="AlphaFoldDB" id="A0AAP2TNG0"/>
<organism evidence="2 3">
    <name type="scientific">Segatella copri</name>
    <dbReference type="NCBI Taxonomy" id="165179"/>
    <lineage>
        <taxon>Bacteria</taxon>
        <taxon>Pseudomonadati</taxon>
        <taxon>Bacteroidota</taxon>
        <taxon>Bacteroidia</taxon>
        <taxon>Bacteroidales</taxon>
        <taxon>Prevotellaceae</taxon>
        <taxon>Segatella</taxon>
    </lineage>
</organism>
<accession>A0AAP2TNG0</accession>
<dbReference type="EMBL" id="JANDXR010000022">
    <property type="protein sequence ID" value="MCP9502655.1"/>
    <property type="molecule type" value="Genomic_DNA"/>
</dbReference>
<dbReference type="CDD" id="cd00198">
    <property type="entry name" value="vWFA"/>
    <property type="match status" value="1"/>
</dbReference>
<dbReference type="EMBL" id="JANDWU010000003">
    <property type="protein sequence ID" value="MCP9548485.1"/>
    <property type="molecule type" value="Genomic_DNA"/>
</dbReference>
<protein>
    <submittedName>
        <fullName evidence="2">VWA domain-containing protein</fullName>
    </submittedName>
</protein>